<keyword evidence="2" id="KW-0378">Hydrolase</keyword>
<dbReference type="EMBL" id="MWQN01000003">
    <property type="protein sequence ID" value="OPC78083.1"/>
    <property type="molecule type" value="Genomic_DNA"/>
</dbReference>
<dbReference type="SUPFAM" id="SSF53474">
    <property type="entry name" value="alpha/beta-Hydrolases"/>
    <property type="match status" value="1"/>
</dbReference>
<dbReference type="STRING" id="159449.B4N89_38405"/>
<evidence type="ECO:0000256" key="1">
    <source>
        <dbReference type="ARBA" id="ARBA00007169"/>
    </source>
</evidence>
<evidence type="ECO:0000256" key="2">
    <source>
        <dbReference type="ARBA" id="ARBA00022801"/>
    </source>
</evidence>
<dbReference type="OrthoDB" id="8480037at2"/>
<comment type="similarity">
    <text evidence="1">Belongs to the thioesterase family.</text>
</comment>
<dbReference type="RefSeq" id="WP_078981176.1">
    <property type="nucleotide sequence ID" value="NZ_MWQN01000003.1"/>
</dbReference>
<dbReference type="PANTHER" id="PTHR11487:SF0">
    <property type="entry name" value="S-ACYL FATTY ACID SYNTHASE THIOESTERASE, MEDIUM CHAIN"/>
    <property type="match status" value="1"/>
</dbReference>
<dbReference type="SMART" id="SM00824">
    <property type="entry name" value="PKS_TE"/>
    <property type="match status" value="1"/>
</dbReference>
<dbReference type="Proteomes" id="UP000190037">
    <property type="component" value="Unassembled WGS sequence"/>
</dbReference>
<dbReference type="InterPro" id="IPR020802">
    <property type="entry name" value="TesA-like"/>
</dbReference>
<feature type="domain" description="Thioesterase TesA-like" evidence="3">
    <location>
        <begin position="23"/>
        <end position="253"/>
    </location>
</feature>
<keyword evidence="5" id="KW-1185">Reference proteome</keyword>
<gene>
    <name evidence="4" type="ORF">B4N89_38405</name>
</gene>
<evidence type="ECO:0000313" key="5">
    <source>
        <dbReference type="Proteomes" id="UP000190037"/>
    </source>
</evidence>
<proteinExistence type="inferred from homology"/>
<dbReference type="Pfam" id="PF00975">
    <property type="entry name" value="Thioesterase"/>
    <property type="match status" value="1"/>
</dbReference>
<accession>A0A1T3NMG8</accession>
<comment type="caution">
    <text evidence="4">The sequence shown here is derived from an EMBL/GenBank/DDBJ whole genome shotgun (WGS) entry which is preliminary data.</text>
</comment>
<protein>
    <recommendedName>
        <fullName evidence="3">Thioesterase TesA-like domain-containing protein</fullName>
    </recommendedName>
</protein>
<organism evidence="4 5">
    <name type="scientific">Embleya scabrispora</name>
    <dbReference type="NCBI Taxonomy" id="159449"/>
    <lineage>
        <taxon>Bacteria</taxon>
        <taxon>Bacillati</taxon>
        <taxon>Actinomycetota</taxon>
        <taxon>Actinomycetes</taxon>
        <taxon>Kitasatosporales</taxon>
        <taxon>Streptomycetaceae</taxon>
        <taxon>Embleya</taxon>
    </lineage>
</organism>
<evidence type="ECO:0000313" key="4">
    <source>
        <dbReference type="EMBL" id="OPC78083.1"/>
    </source>
</evidence>
<evidence type="ECO:0000259" key="3">
    <source>
        <dbReference type="SMART" id="SM00824"/>
    </source>
</evidence>
<dbReference type="InterPro" id="IPR001031">
    <property type="entry name" value="Thioesterase"/>
</dbReference>
<dbReference type="PANTHER" id="PTHR11487">
    <property type="entry name" value="THIOESTERASE"/>
    <property type="match status" value="1"/>
</dbReference>
<reference evidence="4 5" key="1">
    <citation type="submission" date="2017-03" db="EMBL/GenBank/DDBJ databases">
        <title>Draft genome sequence of Streptomyces scabrisporus NF3, endophyte isolated from Amphipterygium adstringens.</title>
        <authorList>
            <person name="Vazquez M."/>
            <person name="Ceapa C.D."/>
            <person name="Rodriguez Luna D."/>
            <person name="Sanchez Esquivel S."/>
        </authorList>
    </citation>
    <scope>NUCLEOTIDE SEQUENCE [LARGE SCALE GENOMIC DNA]</scope>
    <source>
        <strain evidence="4 5">NF3</strain>
    </source>
</reference>
<dbReference type="AlphaFoldDB" id="A0A1T3NMG8"/>
<dbReference type="GO" id="GO:0008610">
    <property type="term" value="P:lipid biosynthetic process"/>
    <property type="evidence" value="ECO:0007669"/>
    <property type="project" value="TreeGrafter"/>
</dbReference>
<name>A0A1T3NMG8_9ACTN</name>
<dbReference type="Gene3D" id="3.40.50.1820">
    <property type="entry name" value="alpha/beta hydrolase"/>
    <property type="match status" value="1"/>
</dbReference>
<dbReference type="GO" id="GO:0016787">
    <property type="term" value="F:hydrolase activity"/>
    <property type="evidence" value="ECO:0007669"/>
    <property type="project" value="UniProtKB-KW"/>
</dbReference>
<dbReference type="InterPro" id="IPR029058">
    <property type="entry name" value="AB_hydrolase_fold"/>
</dbReference>
<sequence length="260" mass="27573">MADSASWVPPTPEPDPGCRARLYCFPHAGGASGTYRAWTTELRPDIQVCPVLLPGRDTRVGEPVPPDMTTLATTAAHALAAHLDTAPGLAYAVFGHSLGAITAYETARRLAARGRPPLLLIASGSEAPDRVAASARERHLLPDDAFLTEVARLGGSADAGPHEAELLRALLPRLRADYTIAETYTHVPGAPPDCPIVVYAGTEDTSVDESGLRAWARLGRPDPPASGVRRFPGGHLYLDDARPFVLRALRRDVGAVLDAS</sequence>
<dbReference type="InterPro" id="IPR012223">
    <property type="entry name" value="TEII"/>
</dbReference>